<sequence>MEGALHRFVRLLRLHGIRIGVSEAMDAMRATATAEVLADRELLRSALEVCLIKDRRDEDTFNEVFDRFFGLRPVVDRDDGHGHSHSHDDLSDTGELEEYTLSEDVSETPQQGHSHGPPSNIRQYFDPEDLAEQYNLHQEANKLDMASLTDEIVLSADEVPNSEAAARVQLTVSRLHNPGRPGDLVAGTPTELDTELSVAQEMALLEWLDTDESAGGQPDAEELAALRRALAGLLDGLPEKLRDHLEQLMATDHELESREIKASVREVIHEQDRASLEESIRRLIRSLHGAPRARRKLAARGTVDGARTMRANLRYDGVPFRPVTVAKVTDRPSLLVLADVSLSVRAAARFTLQLVHGLQSMVAHVRSFAFVADLVEITDLFAEHPAEEALSLVVSGLPAGGVLDTDADSDYGHALETFLEEFGGAVNRRTTVIVLGDGRTNGRDPNLPAFEEITRRARETIWITPEPSYSWGLGSCDLPAYATMCDRVHVVHDLSELEQVSVDAIGPVHR</sequence>
<evidence type="ECO:0000313" key="2">
    <source>
        <dbReference type="EMBL" id="MCX2965050.1"/>
    </source>
</evidence>
<proteinExistence type="predicted"/>
<dbReference type="Pfam" id="PF05762">
    <property type="entry name" value="VWA_CoxE"/>
    <property type="match status" value="1"/>
</dbReference>
<dbReference type="AlphaFoldDB" id="A0A9X3D5C6"/>
<dbReference type="InterPro" id="IPR008912">
    <property type="entry name" value="Uncharacterised_CoxE"/>
</dbReference>
<dbReference type="PANTHER" id="PTHR39338:SF5">
    <property type="entry name" value="BLR6139 PROTEIN"/>
    <property type="match status" value="1"/>
</dbReference>
<dbReference type="EMBL" id="JAPKFM010000012">
    <property type="protein sequence ID" value="MCX2965050.1"/>
    <property type="molecule type" value="Genomic_DNA"/>
</dbReference>
<dbReference type="RefSeq" id="WP_235723765.1">
    <property type="nucleotide sequence ID" value="NZ_JAPKFM010000012.1"/>
</dbReference>
<accession>A0A9X3D5C6</accession>
<evidence type="ECO:0000256" key="1">
    <source>
        <dbReference type="SAM" id="MobiDB-lite"/>
    </source>
</evidence>
<reference evidence="2" key="1">
    <citation type="submission" date="2022-10" db="EMBL/GenBank/DDBJ databases">
        <title>WGS of marine actinomycetes from Thailand.</title>
        <authorList>
            <person name="Thawai C."/>
        </authorList>
    </citation>
    <scope>NUCLEOTIDE SEQUENCE</scope>
    <source>
        <strain evidence="2">SW21</strain>
    </source>
</reference>
<keyword evidence="3" id="KW-1185">Reference proteome</keyword>
<comment type="caution">
    <text evidence="2">The sequence shown here is derived from an EMBL/GenBank/DDBJ whole genome shotgun (WGS) entry which is preliminary data.</text>
</comment>
<dbReference type="Proteomes" id="UP001143347">
    <property type="component" value="Unassembled WGS sequence"/>
</dbReference>
<feature type="region of interest" description="Disordered" evidence="1">
    <location>
        <begin position="101"/>
        <end position="124"/>
    </location>
</feature>
<name>A0A9X3D5C6_9ACTN</name>
<protein>
    <submittedName>
        <fullName evidence="2">VWA domain-containing protein</fullName>
    </submittedName>
</protein>
<gene>
    <name evidence="2" type="ORF">OSB52_13210</name>
</gene>
<organism evidence="2 3">
    <name type="scientific">Gordonia aquimaris</name>
    <dbReference type="NCBI Taxonomy" id="2984863"/>
    <lineage>
        <taxon>Bacteria</taxon>
        <taxon>Bacillati</taxon>
        <taxon>Actinomycetota</taxon>
        <taxon>Actinomycetes</taxon>
        <taxon>Mycobacteriales</taxon>
        <taxon>Gordoniaceae</taxon>
        <taxon>Gordonia</taxon>
    </lineage>
</organism>
<evidence type="ECO:0000313" key="3">
    <source>
        <dbReference type="Proteomes" id="UP001143347"/>
    </source>
</evidence>
<dbReference type="PANTHER" id="PTHR39338">
    <property type="entry name" value="BLL5662 PROTEIN-RELATED"/>
    <property type="match status" value="1"/>
</dbReference>